<sequence>MRKQCYATLAVLLLAGCVDHGMQDLEEYVAEVKARPPTPIDPIPQITQAETFLYIGENRRDPFMPTEEISDVLSEQTEEGPRPDPNRRKEELEFFPLDSLRMVGTLDREGQMWGLVQTPDGTIHRVKAGNYLGQNDGRIISIEEERINIVELVPNGRGGYLERQASLALGERS</sequence>
<dbReference type="PROSITE" id="PS51257">
    <property type="entry name" value="PROKAR_LIPOPROTEIN"/>
    <property type="match status" value="1"/>
</dbReference>
<comment type="caution">
    <text evidence="1">The sequence shown here is derived from an EMBL/GenBank/DDBJ whole genome shotgun (WGS) entry which is preliminary data.</text>
</comment>
<dbReference type="AlphaFoldDB" id="A0A7C5IYS6"/>
<dbReference type="PIRSF" id="PIRSF016481">
    <property type="entry name" value="Pilus_assembly_PilP"/>
    <property type="match status" value="1"/>
</dbReference>
<reference evidence="1" key="1">
    <citation type="journal article" date="2020" name="mSystems">
        <title>Genome- and Community-Level Interaction Insights into Carbon Utilization and Element Cycling Functions of Hydrothermarchaeota in Hydrothermal Sediment.</title>
        <authorList>
            <person name="Zhou Z."/>
            <person name="Liu Y."/>
            <person name="Xu W."/>
            <person name="Pan J."/>
            <person name="Luo Z.H."/>
            <person name="Li M."/>
        </authorList>
    </citation>
    <scope>NUCLEOTIDE SEQUENCE [LARGE SCALE GENOMIC DNA]</scope>
    <source>
        <strain evidence="1">HyVt-535</strain>
    </source>
</reference>
<organism evidence="1">
    <name type="scientific">Thiolapillus brandeum</name>
    <dbReference type="NCBI Taxonomy" id="1076588"/>
    <lineage>
        <taxon>Bacteria</taxon>
        <taxon>Pseudomonadati</taxon>
        <taxon>Pseudomonadota</taxon>
        <taxon>Gammaproteobacteria</taxon>
        <taxon>Chromatiales</taxon>
        <taxon>Sedimenticolaceae</taxon>
        <taxon>Thiolapillus</taxon>
    </lineage>
</organism>
<dbReference type="Gene3D" id="2.30.30.830">
    <property type="match status" value="1"/>
</dbReference>
<gene>
    <name evidence="1" type="ORF">ENJ98_04395</name>
</gene>
<dbReference type="Pfam" id="PF04351">
    <property type="entry name" value="PilP"/>
    <property type="match status" value="1"/>
</dbReference>
<dbReference type="EMBL" id="DROM01000269">
    <property type="protein sequence ID" value="HHH13454.1"/>
    <property type="molecule type" value="Genomic_DNA"/>
</dbReference>
<evidence type="ECO:0000313" key="1">
    <source>
        <dbReference type="EMBL" id="HHH13454.1"/>
    </source>
</evidence>
<accession>A0A7C5IYS6</accession>
<proteinExistence type="predicted"/>
<name>A0A7C5IYS6_9GAMM</name>
<dbReference type="InterPro" id="IPR007446">
    <property type="entry name" value="PilP"/>
</dbReference>
<protein>
    <submittedName>
        <fullName evidence="1">Pilus assembly protein PilP</fullName>
    </submittedName>
</protein>
<dbReference type="Proteomes" id="UP000886100">
    <property type="component" value="Unassembled WGS sequence"/>
</dbReference>